<dbReference type="InterPro" id="IPR003778">
    <property type="entry name" value="CT_A_B"/>
</dbReference>
<dbReference type="SMART" id="SM00796">
    <property type="entry name" value="AHS1"/>
    <property type="match status" value="1"/>
</dbReference>
<dbReference type="InterPro" id="IPR029000">
    <property type="entry name" value="Cyclophilin-like_dom_sf"/>
</dbReference>
<dbReference type="SUPFAM" id="SSF50891">
    <property type="entry name" value="Cyclophilin-like"/>
    <property type="match status" value="2"/>
</dbReference>
<proteinExistence type="predicted"/>
<dbReference type="Proteomes" id="UP000557717">
    <property type="component" value="Unassembled WGS sequence"/>
</dbReference>
<evidence type="ECO:0000259" key="4">
    <source>
        <dbReference type="SMART" id="SM00796"/>
    </source>
</evidence>
<feature type="domain" description="Carboxyltransferase" evidence="5">
    <location>
        <begin position="251"/>
        <end position="520"/>
    </location>
</feature>
<keyword evidence="3" id="KW-0067">ATP-binding</keyword>
<name>A0A840V6D6_9BACT</name>
<protein>
    <submittedName>
        <fullName evidence="6">KipI family sensor histidine kinase inhibitor</fullName>
    </submittedName>
</protein>
<sequence>MGWQTLGDSAWLFRTSGREVRANLQRVLRLAERLRAAAIDGVTDVVNSYDTVAVHTDPGNLTEVGRRVRELSTDDDGADRLQGRLIEIPVRYGGEDGPDLEEVAIRLGLSESQVVSLHSEAVFQVATLGFAPGFPYLLGLPEALQLGRKATPRMVLPGAVAIAGAQAGIYPCASPAGWWVLGRTDFVLFDGSRDVPGTLNPGDRVRFVPTREGLHFPKDVGIPENHRGEVEVLEAGPMTTIQSKAREGFRRWGVTPGGAADPVSMIAANAMVGNPGDAAVLEVTLSGPRLRFDRAAHVAWLGWRGGGKMVDVLAGEVLDLRSPLGSVRGVIAVSGGVQVPEFMGSRATDCRAGFGGFQGRRLMAGDRLGLGLDEARVPKPGGWRVGWPPLELPGGEVEVRVLRGVQAHEFDDSTRRTFLSKAFRVSGQSDRMGMRLEGPRLESAGREMVSQPVVAGSIQVPPDGHPIVLMPESQTLGGYPQVAHVISADLPRLARVWPGTVVHFREVELDEAILAWQELTGDLERLRLGLSFLMP</sequence>
<keyword evidence="7" id="KW-1185">Reference proteome</keyword>
<dbReference type="NCBIfam" id="TIGR00370">
    <property type="entry name" value="5-oxoprolinase subunit PxpB"/>
    <property type="match status" value="1"/>
</dbReference>
<dbReference type="InterPro" id="IPR003833">
    <property type="entry name" value="CT_C_D"/>
</dbReference>
<dbReference type="InterPro" id="IPR052708">
    <property type="entry name" value="PxpC"/>
</dbReference>
<dbReference type="SMART" id="SM00797">
    <property type="entry name" value="AHS2"/>
    <property type="match status" value="1"/>
</dbReference>
<accession>A0A840V6D6</accession>
<dbReference type="Pfam" id="PF02682">
    <property type="entry name" value="CT_C_D"/>
    <property type="match status" value="1"/>
</dbReference>
<evidence type="ECO:0000256" key="1">
    <source>
        <dbReference type="ARBA" id="ARBA00022741"/>
    </source>
</evidence>
<keyword evidence="1" id="KW-0547">Nucleotide-binding</keyword>
<gene>
    <name evidence="6" type="ORF">HNR46_000562</name>
</gene>
<keyword evidence="2" id="KW-0378">Hydrolase</keyword>
<dbReference type="GO" id="GO:0005524">
    <property type="term" value="F:ATP binding"/>
    <property type="evidence" value="ECO:0007669"/>
    <property type="project" value="UniProtKB-KW"/>
</dbReference>
<dbReference type="Gene3D" id="2.40.100.10">
    <property type="entry name" value="Cyclophilin-like"/>
    <property type="match status" value="2"/>
</dbReference>
<comment type="caution">
    <text evidence="6">The sequence shown here is derived from an EMBL/GenBank/DDBJ whole genome shotgun (WGS) entry which is preliminary data.</text>
</comment>
<dbReference type="Gene3D" id="3.30.1360.40">
    <property type="match status" value="1"/>
</dbReference>
<dbReference type="PANTHER" id="PTHR43309:SF3">
    <property type="entry name" value="5-OXOPROLINASE SUBUNIT C"/>
    <property type="match status" value="1"/>
</dbReference>
<feature type="domain" description="Carboxyltransferase" evidence="4">
    <location>
        <begin position="1"/>
        <end position="199"/>
    </location>
</feature>
<dbReference type="GO" id="GO:0016787">
    <property type="term" value="F:hydrolase activity"/>
    <property type="evidence" value="ECO:0007669"/>
    <property type="project" value="UniProtKB-KW"/>
</dbReference>
<evidence type="ECO:0000259" key="5">
    <source>
        <dbReference type="SMART" id="SM00797"/>
    </source>
</evidence>
<dbReference type="Pfam" id="PF02626">
    <property type="entry name" value="CT_A_B"/>
    <property type="match status" value="1"/>
</dbReference>
<reference evidence="6 7" key="1">
    <citation type="submission" date="2020-08" db="EMBL/GenBank/DDBJ databases">
        <title>Genomic Encyclopedia of Type Strains, Phase IV (KMG-IV): sequencing the most valuable type-strain genomes for metagenomic binning, comparative biology and taxonomic classification.</title>
        <authorList>
            <person name="Goeker M."/>
        </authorList>
    </citation>
    <scope>NUCLEOTIDE SEQUENCE [LARGE SCALE GENOMIC DNA]</scope>
    <source>
        <strain evidence="6 7">YC6886</strain>
    </source>
</reference>
<organism evidence="6 7">
    <name type="scientific">Haloferula luteola</name>
    <dbReference type="NCBI Taxonomy" id="595692"/>
    <lineage>
        <taxon>Bacteria</taxon>
        <taxon>Pseudomonadati</taxon>
        <taxon>Verrucomicrobiota</taxon>
        <taxon>Verrucomicrobiia</taxon>
        <taxon>Verrucomicrobiales</taxon>
        <taxon>Verrucomicrobiaceae</taxon>
        <taxon>Haloferula</taxon>
    </lineage>
</organism>
<evidence type="ECO:0000313" key="7">
    <source>
        <dbReference type="Proteomes" id="UP000557717"/>
    </source>
</evidence>
<dbReference type="NCBIfam" id="TIGR00724">
    <property type="entry name" value="urea_amlyse_rel"/>
    <property type="match status" value="1"/>
</dbReference>
<dbReference type="AlphaFoldDB" id="A0A840V6D6"/>
<dbReference type="EMBL" id="JACHFD010000002">
    <property type="protein sequence ID" value="MBB5350338.1"/>
    <property type="molecule type" value="Genomic_DNA"/>
</dbReference>
<evidence type="ECO:0000256" key="3">
    <source>
        <dbReference type="ARBA" id="ARBA00022840"/>
    </source>
</evidence>
<dbReference type="PANTHER" id="PTHR43309">
    <property type="entry name" value="5-OXOPROLINASE SUBUNIT C"/>
    <property type="match status" value="1"/>
</dbReference>
<evidence type="ECO:0000313" key="6">
    <source>
        <dbReference type="EMBL" id="MBB5350338.1"/>
    </source>
</evidence>
<dbReference type="SUPFAM" id="SSF160467">
    <property type="entry name" value="PH0987 N-terminal domain-like"/>
    <property type="match status" value="1"/>
</dbReference>
<evidence type="ECO:0000256" key="2">
    <source>
        <dbReference type="ARBA" id="ARBA00022801"/>
    </source>
</evidence>
<dbReference type="InterPro" id="IPR010016">
    <property type="entry name" value="PxpB"/>
</dbReference>
<dbReference type="RefSeq" id="WP_184015560.1">
    <property type="nucleotide sequence ID" value="NZ_JACHFD010000002.1"/>
</dbReference>